<accession>A0A0U1NNL2</accession>
<dbReference type="OrthoDB" id="7855060at2"/>
<dbReference type="Proteomes" id="UP000048949">
    <property type="component" value="Unassembled WGS sequence"/>
</dbReference>
<sequence>MGEIPRDNFEARLVDAPLAARGFFESVIEHFDKRNSVKVHFTDTNGGDLRLAVPGEVLGQRRLRNFATMYWQTSKQVVFARTFLSPEELGLFGVPNSTETSSSEPLNSEVRMGAEVWRYGALTFIRALEAAHFAFLSKHENN</sequence>
<organism evidence="1 2">
    <name type="scientific">Nereida ignava</name>
    <dbReference type="NCBI Taxonomy" id="282199"/>
    <lineage>
        <taxon>Bacteria</taxon>
        <taxon>Pseudomonadati</taxon>
        <taxon>Pseudomonadota</taxon>
        <taxon>Alphaproteobacteria</taxon>
        <taxon>Rhodobacterales</taxon>
        <taxon>Roseobacteraceae</taxon>
        <taxon>Nereida</taxon>
    </lineage>
</organism>
<dbReference type="STRING" id="282199.GCA_001049735_02354"/>
<gene>
    <name evidence="1" type="ORF">NIG5292_02355</name>
</gene>
<dbReference type="RefSeq" id="WP_048599713.1">
    <property type="nucleotide sequence ID" value="NZ_CVPC01000015.1"/>
</dbReference>
<dbReference type="AlphaFoldDB" id="A0A0U1NNL2"/>
<evidence type="ECO:0000313" key="1">
    <source>
        <dbReference type="EMBL" id="CRK76298.1"/>
    </source>
</evidence>
<keyword evidence="2" id="KW-1185">Reference proteome</keyword>
<name>A0A0U1NNL2_9RHOB</name>
<dbReference type="EMBL" id="CVQV01000015">
    <property type="protein sequence ID" value="CRK76298.1"/>
    <property type="molecule type" value="Genomic_DNA"/>
</dbReference>
<evidence type="ECO:0000313" key="2">
    <source>
        <dbReference type="Proteomes" id="UP000048949"/>
    </source>
</evidence>
<protein>
    <submittedName>
        <fullName evidence="1">Uncharacterized protein</fullName>
    </submittedName>
</protein>
<proteinExistence type="predicted"/>
<reference evidence="1 2" key="1">
    <citation type="submission" date="2015-04" db="EMBL/GenBank/DDBJ databases">
        <authorList>
            <person name="Syromyatnikov M.Y."/>
            <person name="Popov V.N."/>
        </authorList>
    </citation>
    <scope>NUCLEOTIDE SEQUENCE [LARGE SCALE GENOMIC DNA]</scope>
    <source>
        <strain evidence="1 2">CECT 5292</strain>
    </source>
</reference>